<dbReference type="Pfam" id="PF13489">
    <property type="entry name" value="Methyltransf_23"/>
    <property type="match status" value="1"/>
</dbReference>
<proteinExistence type="predicted"/>
<accession>A0A0J6S8H4</accession>
<dbReference type="SUPFAM" id="SSF53335">
    <property type="entry name" value="S-adenosyl-L-methionine-dependent methyltransferases"/>
    <property type="match status" value="1"/>
</dbReference>
<dbReference type="EMBL" id="LABX01000189">
    <property type="protein sequence ID" value="KMO29957.1"/>
    <property type="molecule type" value="Genomic_DNA"/>
</dbReference>
<reference evidence="1 2" key="1">
    <citation type="submission" date="2015-03" db="EMBL/GenBank/DDBJ databases">
        <title>Genome sequencing of Methylobacterium aquaticum DSM16371 type strain.</title>
        <authorList>
            <person name="Chaudhry V."/>
            <person name="Patil P.B."/>
        </authorList>
    </citation>
    <scope>NUCLEOTIDE SEQUENCE [LARGE SCALE GENOMIC DNA]</scope>
    <source>
        <strain evidence="1 2">DSM 16371</strain>
    </source>
</reference>
<name>A0A0J6S8H4_9HYPH</name>
<gene>
    <name evidence="1" type="ORF">VP06_23270</name>
</gene>
<dbReference type="Gene3D" id="3.40.50.150">
    <property type="entry name" value="Vaccinia Virus protein VP39"/>
    <property type="match status" value="1"/>
</dbReference>
<protein>
    <submittedName>
        <fullName evidence="1">Uncharacterized protein</fullName>
    </submittedName>
</protein>
<evidence type="ECO:0000313" key="1">
    <source>
        <dbReference type="EMBL" id="KMO29957.1"/>
    </source>
</evidence>
<dbReference type="AlphaFoldDB" id="A0A0J6S8H4"/>
<dbReference type="PATRIC" id="fig|270351.6.peg.2541"/>
<organism evidence="1 2">
    <name type="scientific">Methylobacterium aquaticum</name>
    <dbReference type="NCBI Taxonomy" id="270351"/>
    <lineage>
        <taxon>Bacteria</taxon>
        <taxon>Pseudomonadati</taxon>
        <taxon>Pseudomonadota</taxon>
        <taxon>Alphaproteobacteria</taxon>
        <taxon>Hyphomicrobiales</taxon>
        <taxon>Methylobacteriaceae</taxon>
        <taxon>Methylobacterium</taxon>
    </lineage>
</organism>
<dbReference type="InterPro" id="IPR029063">
    <property type="entry name" value="SAM-dependent_MTases_sf"/>
</dbReference>
<dbReference type="Proteomes" id="UP000035929">
    <property type="component" value="Unassembled WGS sequence"/>
</dbReference>
<sequence>MAIDLEAPFDPAGIAVAEYGNILSVISGLSPIELHHVNADLSLCRSRAADFDLSALLGGDLRGGLARNVGYKLSRYQDLSEGERKFDLMISNSVFEHVADLEDVLTCARQSIASDGFIFAGVDFRDHRWYTDTAKWSFWQYLIDDGDHQPGYINKIRYSAMNELIQRAGFRILEAHTVRDAMSPDFEAGLLPKYRAMSREDKETTECLYLLRPA</sequence>
<evidence type="ECO:0000313" key="2">
    <source>
        <dbReference type="Proteomes" id="UP000035929"/>
    </source>
</evidence>
<comment type="caution">
    <text evidence="1">The sequence shown here is derived from an EMBL/GenBank/DDBJ whole genome shotgun (WGS) entry which is preliminary data.</text>
</comment>